<dbReference type="InterPro" id="IPR017850">
    <property type="entry name" value="Alkaline_phosphatase_core_sf"/>
</dbReference>
<comment type="similarity">
    <text evidence="4">Belongs to the BPG-independent phosphoglycerate mutase family. A-PGAM subfamily.</text>
</comment>
<evidence type="ECO:0000256" key="2">
    <source>
        <dbReference type="ARBA" id="ARBA00002315"/>
    </source>
</evidence>
<evidence type="ECO:0000313" key="9">
    <source>
        <dbReference type="Proteomes" id="UP000017938"/>
    </source>
</evidence>
<dbReference type="PANTHER" id="PTHR31209:SF4">
    <property type="entry name" value="2,3-BISPHOSPHOGLYCERATE-INDEPENDENT PHOSPHOGLYCERATE MUTASE"/>
    <property type="match status" value="1"/>
</dbReference>
<dbReference type="Gene3D" id="3.30.70.2130">
    <property type="entry name" value="Metalloenzyme domain"/>
    <property type="match status" value="1"/>
</dbReference>
<comment type="function">
    <text evidence="2">Catalyzes the interconversion of 2-phosphoglycerate and 3-phosphoglycerate.</text>
</comment>
<evidence type="ECO:0000313" key="8">
    <source>
        <dbReference type="EMBL" id="CDC73022.1"/>
    </source>
</evidence>
<dbReference type="Proteomes" id="UP000017938">
    <property type="component" value="Unassembled WGS sequence"/>
</dbReference>
<dbReference type="InterPro" id="IPR023665">
    <property type="entry name" value="ApgAM_prokaryotes"/>
</dbReference>
<dbReference type="InterPro" id="IPR004456">
    <property type="entry name" value="Pglycerate_mutase_ApgM"/>
</dbReference>
<dbReference type="Pfam" id="PF01676">
    <property type="entry name" value="Metalloenzyme"/>
    <property type="match status" value="1"/>
</dbReference>
<keyword evidence="6" id="KW-0413">Isomerase</keyword>
<evidence type="ECO:0000256" key="3">
    <source>
        <dbReference type="ARBA" id="ARBA00004921"/>
    </source>
</evidence>
<gene>
    <name evidence="8" type="ORF">BN580_01137</name>
</gene>
<dbReference type="Gene3D" id="3.40.720.10">
    <property type="entry name" value="Alkaline Phosphatase, subunit A"/>
    <property type="match status" value="1"/>
</dbReference>
<evidence type="ECO:0000256" key="5">
    <source>
        <dbReference type="ARBA" id="ARBA00023152"/>
    </source>
</evidence>
<keyword evidence="8" id="KW-0808">Transferase</keyword>
<dbReference type="NCBIfam" id="NF003242">
    <property type="entry name" value="PRK04200.1"/>
    <property type="match status" value="1"/>
</dbReference>
<dbReference type="CDD" id="cd16011">
    <property type="entry name" value="iPGM_like"/>
    <property type="match status" value="1"/>
</dbReference>
<feature type="domain" description="Metalloenzyme" evidence="7">
    <location>
        <begin position="1"/>
        <end position="368"/>
    </location>
</feature>
<dbReference type="PIRSF" id="PIRSF006392">
    <property type="entry name" value="IPGAM_arch"/>
    <property type="match status" value="1"/>
</dbReference>
<evidence type="ECO:0000256" key="1">
    <source>
        <dbReference type="ARBA" id="ARBA00000370"/>
    </source>
</evidence>
<reference evidence="8" key="1">
    <citation type="submission" date="2012-11" db="EMBL/GenBank/DDBJ databases">
        <title>Dependencies among metagenomic species, viruses, plasmids and units of genetic variation.</title>
        <authorList>
            <person name="Nielsen H.B."/>
            <person name="Almeida M."/>
            <person name="Juncker A.S."/>
            <person name="Rasmussen S."/>
            <person name="Li J."/>
            <person name="Sunagawa S."/>
            <person name="Plichta D."/>
            <person name="Gautier L."/>
            <person name="Le Chatelier E."/>
            <person name="Peletier E."/>
            <person name="Bonde I."/>
            <person name="Nielsen T."/>
            <person name="Manichanh C."/>
            <person name="Arumugam M."/>
            <person name="Batto J."/>
            <person name="Santos M.B.Q.D."/>
            <person name="Blom N."/>
            <person name="Borruel N."/>
            <person name="Burgdorf K.S."/>
            <person name="Boumezbeur F."/>
            <person name="Casellas F."/>
            <person name="Dore J."/>
            <person name="Guarner F."/>
            <person name="Hansen T."/>
            <person name="Hildebrand F."/>
            <person name="Kaas R.S."/>
            <person name="Kennedy S."/>
            <person name="Kristiansen K."/>
            <person name="Kultima J.R."/>
            <person name="Leonard P."/>
            <person name="Levenez F."/>
            <person name="Lund O."/>
            <person name="Moumen B."/>
            <person name="Le Paslier D."/>
            <person name="Pons N."/>
            <person name="Pedersen O."/>
            <person name="Prifti E."/>
            <person name="Qin J."/>
            <person name="Raes J."/>
            <person name="Tap J."/>
            <person name="Tims S."/>
            <person name="Ussery D.W."/>
            <person name="Yamada T."/>
            <person name="MetaHit consortium"/>
            <person name="Renault P."/>
            <person name="Sicheritz-Ponten T."/>
            <person name="Bork P."/>
            <person name="Wang J."/>
            <person name="Brunak S."/>
            <person name="Ehrlich S.D."/>
        </authorList>
    </citation>
    <scope>NUCLEOTIDE SEQUENCE [LARGE SCALE GENOMIC DNA]</scope>
</reference>
<dbReference type="InterPro" id="IPR006124">
    <property type="entry name" value="Metalloenzyme"/>
</dbReference>
<dbReference type="SUPFAM" id="SSF53649">
    <property type="entry name" value="Alkaline phosphatase-like"/>
    <property type="match status" value="1"/>
</dbReference>
<organism evidence="8 9">
    <name type="scientific">Candidatus Colimorpha enterica</name>
    <dbReference type="NCBI Taxonomy" id="3083063"/>
    <lineage>
        <taxon>Bacteria</taxon>
        <taxon>Pseudomonadati</taxon>
        <taxon>Bacteroidota</taxon>
        <taxon>Bacteroidia</taxon>
        <taxon>Bacteroidales</taxon>
        <taxon>Candidatus Colimorpha</taxon>
    </lineage>
</organism>
<evidence type="ECO:0000259" key="7">
    <source>
        <dbReference type="Pfam" id="PF01676"/>
    </source>
</evidence>
<protein>
    <submittedName>
        <fullName evidence="8">Proposed homoserine kinase</fullName>
    </submittedName>
</protein>
<dbReference type="GO" id="GO:0046872">
    <property type="term" value="F:metal ion binding"/>
    <property type="evidence" value="ECO:0007669"/>
    <property type="project" value="InterPro"/>
</dbReference>
<dbReference type="InterPro" id="IPR042253">
    <property type="entry name" value="Pglycerate_mutase_ApgM_sf"/>
</dbReference>
<dbReference type="NCBIfam" id="TIGR02535">
    <property type="entry name" value="hyp_Hser_kinase"/>
    <property type="match status" value="1"/>
</dbReference>
<evidence type="ECO:0000256" key="4">
    <source>
        <dbReference type="ARBA" id="ARBA00005524"/>
    </source>
</evidence>
<comment type="pathway">
    <text evidence="3">Carbohydrate degradation.</text>
</comment>
<comment type="caution">
    <text evidence="8">The sequence shown here is derived from an EMBL/GenBank/DDBJ whole genome shotgun (WGS) entry which is preliminary data.</text>
</comment>
<accession>R6UQJ1</accession>
<dbReference type="Pfam" id="PF10143">
    <property type="entry name" value="PhosphMutase"/>
    <property type="match status" value="1"/>
</dbReference>
<name>R6UQJ1_9BACT</name>
<sequence>MKYLVVIPDGAADYPIEALGGKTPFEAAEKPTVDRLAADSLVGTVSNVPSDMVPESDTANLAILSYDPKIYSKGRSPLEAMSMGLEMKPGDIAFRCNVVTVSEGEENYDDKIMIDHSADEITTEEAAELIAALEKELGTSERTFYPGVSYRHCMIWHNPPEYGNFSRPHDFPGKGVRGNLPVEPYASLIRKSYDILNRHPVNEARRARGLRPANSIWLWSPGAKPALSSFSDKWGLDASVISAVDLIKGIGICAGMESIDVPGATGNYKTNYKGKADAAIDAFRRGKELVYVHVEAPDECGHRAELENKVYSIGAISEKILRPVVEYLDSCGEEYSVMLLPDHPTPICRRTHTLDPVPFMIYRSGKKEDGVSCFCEKEAEAKKYYIPHGYTLMSLFTGKNP</sequence>
<proteinExistence type="inferred from homology"/>
<dbReference type="GO" id="GO:0016301">
    <property type="term" value="F:kinase activity"/>
    <property type="evidence" value="ECO:0007669"/>
    <property type="project" value="UniProtKB-KW"/>
</dbReference>
<comment type="catalytic activity">
    <reaction evidence="1">
        <text>(2R)-2-phosphoglycerate = (2R)-3-phosphoglycerate</text>
        <dbReference type="Rhea" id="RHEA:15901"/>
        <dbReference type="ChEBI" id="CHEBI:58272"/>
        <dbReference type="ChEBI" id="CHEBI:58289"/>
        <dbReference type="EC" id="5.4.2.12"/>
    </reaction>
</comment>
<dbReference type="STRING" id="1263015.BN580_01137"/>
<dbReference type="GO" id="GO:0004619">
    <property type="term" value="F:phosphoglycerate mutase activity"/>
    <property type="evidence" value="ECO:0007669"/>
    <property type="project" value="UniProtKB-EC"/>
</dbReference>
<dbReference type="EMBL" id="CBFW010000140">
    <property type="protein sequence ID" value="CDC73022.1"/>
    <property type="molecule type" value="Genomic_DNA"/>
</dbReference>
<dbReference type="GO" id="GO:0006096">
    <property type="term" value="P:glycolytic process"/>
    <property type="evidence" value="ECO:0007669"/>
    <property type="project" value="UniProtKB-KW"/>
</dbReference>
<evidence type="ECO:0000256" key="6">
    <source>
        <dbReference type="ARBA" id="ARBA00023235"/>
    </source>
</evidence>
<keyword evidence="5" id="KW-0324">Glycolysis</keyword>
<keyword evidence="8" id="KW-0418">Kinase</keyword>
<dbReference type="AlphaFoldDB" id="R6UQJ1"/>
<dbReference type="PANTHER" id="PTHR31209">
    <property type="entry name" value="COFACTOR-INDEPENDENT PHOSPHOGLYCERATE MUTASE"/>
    <property type="match status" value="1"/>
</dbReference>
<dbReference type="NCBIfam" id="TIGR00306">
    <property type="entry name" value="apgM"/>
    <property type="match status" value="1"/>
</dbReference>